<sequence>MLTGPEREEKALYLDPLIRPAWQVVGGVDCSLSGPETFAVLAAAKATALKSARGQSSIAAVGAVLNVDLTEELVLAWLRAISPSSARMSPHRLEMRDAIFGNDSYHEFSITTLGRSRDEIMAVNWDDSGAPLLSYDAPGTYPERFAAHLIYRTRIPAPGRPLRLSLQRRRATE</sequence>
<comment type="caution">
    <text evidence="1">The sequence shown here is derived from an EMBL/GenBank/DDBJ whole genome shotgun (WGS) entry which is preliminary data.</text>
</comment>
<name>A0A5S4FR07_9ACTN</name>
<evidence type="ECO:0000313" key="2">
    <source>
        <dbReference type="Proteomes" id="UP000309128"/>
    </source>
</evidence>
<dbReference type="AlphaFoldDB" id="A0A5S4FR07"/>
<dbReference type="Proteomes" id="UP000309128">
    <property type="component" value="Unassembled WGS sequence"/>
</dbReference>
<evidence type="ECO:0000313" key="1">
    <source>
        <dbReference type="EMBL" id="TMR22621.1"/>
    </source>
</evidence>
<dbReference type="EMBL" id="VCKY01000027">
    <property type="protein sequence ID" value="TMR22621.1"/>
    <property type="molecule type" value="Genomic_DNA"/>
</dbReference>
<organism evidence="1 2">
    <name type="scientific">Nonomuraea turkmeniaca</name>
    <dbReference type="NCBI Taxonomy" id="103838"/>
    <lineage>
        <taxon>Bacteria</taxon>
        <taxon>Bacillati</taxon>
        <taxon>Actinomycetota</taxon>
        <taxon>Actinomycetes</taxon>
        <taxon>Streptosporangiales</taxon>
        <taxon>Streptosporangiaceae</taxon>
        <taxon>Nonomuraea</taxon>
    </lineage>
</organism>
<protein>
    <submittedName>
        <fullName evidence="1">Uncharacterized protein</fullName>
    </submittedName>
</protein>
<reference evidence="1 2" key="1">
    <citation type="submission" date="2019-05" db="EMBL/GenBank/DDBJ databases">
        <title>Draft genome sequence of Nonomuraea turkmeniaca DSM 43926.</title>
        <authorList>
            <person name="Saricaoglu S."/>
            <person name="Isik K."/>
        </authorList>
    </citation>
    <scope>NUCLEOTIDE SEQUENCE [LARGE SCALE GENOMIC DNA]</scope>
    <source>
        <strain evidence="1 2">DSM 43926</strain>
    </source>
</reference>
<accession>A0A5S4FR07</accession>
<keyword evidence="2" id="KW-1185">Reference proteome</keyword>
<proteinExistence type="predicted"/>
<gene>
    <name evidence="1" type="ORF">ETD86_10820</name>
</gene>